<feature type="region of interest" description="Disordered" evidence="1">
    <location>
        <begin position="238"/>
        <end position="272"/>
    </location>
</feature>
<dbReference type="EMBL" id="LBMM01015847">
    <property type="protein sequence ID" value="KMQ84640.1"/>
    <property type="molecule type" value="Genomic_DNA"/>
</dbReference>
<dbReference type="OrthoDB" id="552194at2759"/>
<proteinExistence type="predicted"/>
<protein>
    <submittedName>
        <fullName evidence="2">Nibrin</fullName>
    </submittedName>
</protein>
<name>A0A0J7MW08_LASNI</name>
<dbReference type="STRING" id="67767.A0A0J7MW08"/>
<dbReference type="PaxDb" id="67767-A0A0J7MW08"/>
<evidence type="ECO:0000313" key="3">
    <source>
        <dbReference type="Proteomes" id="UP000036403"/>
    </source>
</evidence>
<gene>
    <name evidence="2" type="ORF">RF55_17403</name>
</gene>
<keyword evidence="3" id="KW-1185">Reference proteome</keyword>
<dbReference type="AlphaFoldDB" id="A0A0J7MW08"/>
<evidence type="ECO:0000256" key="1">
    <source>
        <dbReference type="SAM" id="MobiDB-lite"/>
    </source>
</evidence>
<reference evidence="2 3" key="1">
    <citation type="submission" date="2015-04" db="EMBL/GenBank/DDBJ databases">
        <title>Lasius niger genome sequencing.</title>
        <authorList>
            <person name="Konorov E.A."/>
            <person name="Nikitin M.A."/>
            <person name="Kirill M.V."/>
            <person name="Chang P."/>
        </authorList>
    </citation>
    <scope>NUCLEOTIDE SEQUENCE [LARGE SCALE GENOMIC DNA]</scope>
    <source>
        <tissue evidence="2">Whole</tissue>
    </source>
</reference>
<dbReference type="Proteomes" id="UP000036403">
    <property type="component" value="Unassembled WGS sequence"/>
</dbReference>
<organism evidence="2 3">
    <name type="scientific">Lasius niger</name>
    <name type="common">Black garden ant</name>
    <dbReference type="NCBI Taxonomy" id="67767"/>
    <lineage>
        <taxon>Eukaryota</taxon>
        <taxon>Metazoa</taxon>
        <taxon>Ecdysozoa</taxon>
        <taxon>Arthropoda</taxon>
        <taxon>Hexapoda</taxon>
        <taxon>Insecta</taxon>
        <taxon>Pterygota</taxon>
        <taxon>Neoptera</taxon>
        <taxon>Endopterygota</taxon>
        <taxon>Hymenoptera</taxon>
        <taxon>Apocrita</taxon>
        <taxon>Aculeata</taxon>
        <taxon>Formicoidea</taxon>
        <taxon>Formicidae</taxon>
        <taxon>Formicinae</taxon>
        <taxon>Lasius</taxon>
        <taxon>Lasius</taxon>
    </lineage>
</organism>
<accession>A0A0J7MW08</accession>
<sequence length="321" mass="37844">MYCNPKFDFATFVKLKTQIFSPSDMIIVEDTQEVDNAAKKQIKRNTIPETCDSQNNIVSTKMYFTDESEQREESVNNIFSDKSNNKQAHIIFDTCKFKNILSNVTMEKEETDELQEKEVFVENNSILAKNNKKKDILEENKYKFQQLGNMFINKDSSTSENSNLNCKENLIVENDSLNDNTDKFENARWERSRNSEYPRILSIEEIDNNEMYIQRGKEKNILGKYCFTDQQSQNSLKESKLGSVCKSERNQENKKVKGNEIQKRDKRKEEPQRTGANWYERYLNQEFTNEILRKDIPCGKRFTKKPIMILEKILKVDDFVL</sequence>
<comment type="caution">
    <text evidence="2">The sequence shown here is derived from an EMBL/GenBank/DDBJ whole genome shotgun (WGS) entry which is preliminary data.</text>
</comment>
<feature type="compositionally biased region" description="Basic and acidic residues" evidence="1">
    <location>
        <begin position="246"/>
        <end position="272"/>
    </location>
</feature>
<evidence type="ECO:0000313" key="2">
    <source>
        <dbReference type="EMBL" id="KMQ84640.1"/>
    </source>
</evidence>